<dbReference type="AlphaFoldDB" id="A0A916IXB8"/>
<keyword evidence="1" id="KW-1133">Transmembrane helix</keyword>
<sequence>MRRMGSLALFARLMTASLSGQARYPGSALMLTVGQFLGTSIEVIAIWALFHRFGNVQGWKIGEVALFYGLVNCMFAIADALGRGFDVLGTTLLRTGEFDRLLLRPRPLALQLMGHDVRISRLGRLLQGLLVLAFATGQADIAWAPASIAIALFALAGGVALFLGILVLQGTLSFWTIESLEVANMLTYGGVEAAQYPMALYARWFRYVLTFAVPLACVAYYPVLAILGKADPLGAPDWMGLVSPLAGFAFLAAAFCAWRAGVRHYASTGS</sequence>
<feature type="transmembrane region" description="Helical" evidence="1">
    <location>
        <begin position="32"/>
        <end position="50"/>
    </location>
</feature>
<evidence type="ECO:0000313" key="3">
    <source>
        <dbReference type="Proteomes" id="UP000672934"/>
    </source>
</evidence>
<evidence type="ECO:0008006" key="4">
    <source>
        <dbReference type="Google" id="ProtNLM"/>
    </source>
</evidence>
<keyword evidence="3" id="KW-1185">Reference proteome</keyword>
<dbReference type="PANTHER" id="PTHR36833">
    <property type="entry name" value="SLR0610 PROTEIN-RELATED"/>
    <property type="match status" value="1"/>
</dbReference>
<accession>A0A916IXB8</accession>
<dbReference type="Pfam" id="PF06182">
    <property type="entry name" value="ABC2_membrane_6"/>
    <property type="match status" value="1"/>
</dbReference>
<dbReference type="InterPro" id="IPR010390">
    <property type="entry name" value="ABC-2_transporter-like"/>
</dbReference>
<feature type="transmembrane region" description="Helical" evidence="1">
    <location>
        <begin position="238"/>
        <end position="258"/>
    </location>
</feature>
<keyword evidence="1" id="KW-0812">Transmembrane</keyword>
<feature type="transmembrane region" description="Helical" evidence="1">
    <location>
        <begin position="148"/>
        <end position="168"/>
    </location>
</feature>
<protein>
    <recommendedName>
        <fullName evidence="4">ABC transporter permease</fullName>
    </recommendedName>
</protein>
<gene>
    <name evidence="2" type="ORF">LMG31506_02873</name>
</gene>
<proteinExistence type="predicted"/>
<evidence type="ECO:0000256" key="1">
    <source>
        <dbReference type="SAM" id="Phobius"/>
    </source>
</evidence>
<dbReference type="Proteomes" id="UP000672934">
    <property type="component" value="Unassembled WGS sequence"/>
</dbReference>
<keyword evidence="1" id="KW-0472">Membrane</keyword>
<organism evidence="2 3">
    <name type="scientific">Cupriavidus yeoncheonensis</name>
    <dbReference type="NCBI Taxonomy" id="1462994"/>
    <lineage>
        <taxon>Bacteria</taxon>
        <taxon>Pseudomonadati</taxon>
        <taxon>Pseudomonadota</taxon>
        <taxon>Betaproteobacteria</taxon>
        <taxon>Burkholderiales</taxon>
        <taxon>Burkholderiaceae</taxon>
        <taxon>Cupriavidus</taxon>
    </lineage>
</organism>
<dbReference type="EMBL" id="CAJPUY010000009">
    <property type="protein sequence ID" value="CAG2143645.1"/>
    <property type="molecule type" value="Genomic_DNA"/>
</dbReference>
<reference evidence="2" key="1">
    <citation type="submission" date="2021-03" db="EMBL/GenBank/DDBJ databases">
        <authorList>
            <person name="Peeters C."/>
        </authorList>
    </citation>
    <scope>NUCLEOTIDE SEQUENCE</scope>
    <source>
        <strain evidence="2">LMG 31506</strain>
    </source>
</reference>
<feature type="transmembrane region" description="Helical" evidence="1">
    <location>
        <begin position="204"/>
        <end position="226"/>
    </location>
</feature>
<name>A0A916IXB8_9BURK</name>
<dbReference type="PANTHER" id="PTHR36833:SF1">
    <property type="entry name" value="INTEGRAL MEMBRANE TRANSPORT PROTEIN"/>
    <property type="match status" value="1"/>
</dbReference>
<comment type="caution">
    <text evidence="2">The sequence shown here is derived from an EMBL/GenBank/DDBJ whole genome shotgun (WGS) entry which is preliminary data.</text>
</comment>
<evidence type="ECO:0000313" key="2">
    <source>
        <dbReference type="EMBL" id="CAG2143645.1"/>
    </source>
</evidence>